<dbReference type="InterPro" id="IPR038071">
    <property type="entry name" value="UROD/MetE-like_sf"/>
</dbReference>
<dbReference type="GO" id="GO:0004853">
    <property type="term" value="F:uroporphyrinogen decarboxylase activity"/>
    <property type="evidence" value="ECO:0007669"/>
    <property type="project" value="InterPro"/>
</dbReference>
<dbReference type="GO" id="GO:0006779">
    <property type="term" value="P:porphyrin-containing compound biosynthetic process"/>
    <property type="evidence" value="ECO:0007669"/>
    <property type="project" value="InterPro"/>
</dbReference>
<feature type="signal peptide" evidence="1">
    <location>
        <begin position="1"/>
        <end position="21"/>
    </location>
</feature>
<dbReference type="Gene3D" id="3.20.20.210">
    <property type="match status" value="1"/>
</dbReference>
<dbReference type="Proteomes" id="UP000310760">
    <property type="component" value="Unassembled WGS sequence"/>
</dbReference>
<dbReference type="InterPro" id="IPR000257">
    <property type="entry name" value="Uroporphyrinogen_deCOase"/>
</dbReference>
<dbReference type="RefSeq" id="WP_135950461.1">
    <property type="nucleotide sequence ID" value="NZ_CAOOJZ010000020.1"/>
</dbReference>
<dbReference type="PANTHER" id="PTHR47099">
    <property type="entry name" value="METHYLCOBAMIDE:COM METHYLTRANSFERASE MTBA"/>
    <property type="match status" value="1"/>
</dbReference>
<sequence length="332" mass="37705">MKTNYLLAACLCMTLAGQAQTISSKREIMERFLNGTLEKNYAPAAFFMHFGKDAKTGEAAVNSHINYFVATGMDIVKIQFEQGYGRIRIEKPEDWEQIKPLPRNFFAPTLEVIDRIVNIAGHDAMILPTIYSPFQMLVQTVGAANLMKYAKEKPEQVTRAMEIFTTALIQFAKDCKARGVDGFYTPSQGGEEKFYIVPRFFERFVKPYDLQVMKECNQDTRCNILHICDYEGNYDDLSRFTDYPGQIVNTPNIVNGKPFTLKDGERLFKRIVMGGLDRKKTIHNGTPEEVKAAVLKIKKNYKGRLIIGAECTIKPDTPMENIRTAIRTAHGK</sequence>
<reference evidence="3 4" key="1">
    <citation type="submission" date="2019-04" db="EMBL/GenBank/DDBJ databases">
        <title>Microbes associate with the intestines of laboratory mice.</title>
        <authorList>
            <person name="Navarre W."/>
            <person name="Wong E."/>
            <person name="Huang K."/>
            <person name="Tropini C."/>
            <person name="Ng K."/>
            <person name="Yu B."/>
        </authorList>
    </citation>
    <scope>NUCLEOTIDE SEQUENCE [LARGE SCALE GENOMIC DNA]</scope>
    <source>
        <strain evidence="3 4">NM22_B1</strain>
    </source>
</reference>
<dbReference type="PANTHER" id="PTHR47099:SF1">
    <property type="entry name" value="METHYLCOBAMIDE:COM METHYLTRANSFERASE MTBA"/>
    <property type="match status" value="1"/>
</dbReference>
<dbReference type="AlphaFoldDB" id="A0A4S2FTG6"/>
<gene>
    <name evidence="3" type="ORF">E5339_03500</name>
</gene>
<name>A0A4S2FTG6_9BACT</name>
<feature type="chain" id="PRO_5020889595" description="Uroporphyrinogen decarboxylase (URO-D) domain-containing protein" evidence="1">
    <location>
        <begin position="22"/>
        <end position="332"/>
    </location>
</feature>
<evidence type="ECO:0000256" key="1">
    <source>
        <dbReference type="SAM" id="SignalP"/>
    </source>
</evidence>
<dbReference type="SUPFAM" id="SSF51726">
    <property type="entry name" value="UROD/MetE-like"/>
    <property type="match status" value="1"/>
</dbReference>
<keyword evidence="1" id="KW-0732">Signal</keyword>
<dbReference type="EMBL" id="SRYJ01000005">
    <property type="protein sequence ID" value="TGY72570.1"/>
    <property type="molecule type" value="Genomic_DNA"/>
</dbReference>
<dbReference type="InterPro" id="IPR052024">
    <property type="entry name" value="Methanogen_methyltrans"/>
</dbReference>
<dbReference type="Pfam" id="PF01208">
    <property type="entry name" value="URO-D"/>
    <property type="match status" value="1"/>
</dbReference>
<evidence type="ECO:0000313" key="3">
    <source>
        <dbReference type="EMBL" id="TGY72570.1"/>
    </source>
</evidence>
<accession>A0A4S2FTG6</accession>
<evidence type="ECO:0000313" key="4">
    <source>
        <dbReference type="Proteomes" id="UP000310760"/>
    </source>
</evidence>
<evidence type="ECO:0000259" key="2">
    <source>
        <dbReference type="Pfam" id="PF01208"/>
    </source>
</evidence>
<feature type="domain" description="Uroporphyrinogen decarboxylase (URO-D)" evidence="2">
    <location>
        <begin position="77"/>
        <end position="330"/>
    </location>
</feature>
<proteinExistence type="predicted"/>
<protein>
    <recommendedName>
        <fullName evidence="2">Uroporphyrinogen decarboxylase (URO-D) domain-containing protein</fullName>
    </recommendedName>
</protein>
<comment type="caution">
    <text evidence="3">The sequence shown here is derived from an EMBL/GenBank/DDBJ whole genome shotgun (WGS) entry which is preliminary data.</text>
</comment>
<organism evidence="3 4">
    <name type="scientific">Phocaeicola sartorii</name>
    <dbReference type="NCBI Taxonomy" id="671267"/>
    <lineage>
        <taxon>Bacteria</taxon>
        <taxon>Pseudomonadati</taxon>
        <taxon>Bacteroidota</taxon>
        <taxon>Bacteroidia</taxon>
        <taxon>Bacteroidales</taxon>
        <taxon>Bacteroidaceae</taxon>
        <taxon>Phocaeicola</taxon>
    </lineage>
</organism>